<keyword evidence="1" id="KW-0175">Coiled coil</keyword>
<proteinExistence type="predicted"/>
<dbReference type="Gene3D" id="1.20.5.170">
    <property type="match status" value="1"/>
</dbReference>
<evidence type="ECO:0000313" key="2">
    <source>
        <dbReference type="EMBL" id="TVX89652.1"/>
    </source>
</evidence>
<dbReference type="Gene3D" id="1.20.5.190">
    <property type="match status" value="1"/>
</dbReference>
<dbReference type="SUPFAM" id="SSF57997">
    <property type="entry name" value="Tropomyosin"/>
    <property type="match status" value="1"/>
</dbReference>
<protein>
    <submittedName>
        <fullName evidence="2">Uncharacterized protein</fullName>
    </submittedName>
</protein>
<dbReference type="Proteomes" id="UP000318102">
    <property type="component" value="Unassembled WGS sequence"/>
</dbReference>
<dbReference type="AlphaFoldDB" id="A0A559IPS9"/>
<organism evidence="2 3">
    <name type="scientific">Paenibacillus agilis</name>
    <dbReference type="NCBI Taxonomy" id="3020863"/>
    <lineage>
        <taxon>Bacteria</taxon>
        <taxon>Bacillati</taxon>
        <taxon>Bacillota</taxon>
        <taxon>Bacilli</taxon>
        <taxon>Bacillales</taxon>
        <taxon>Paenibacillaceae</taxon>
        <taxon>Paenibacillus</taxon>
    </lineage>
</organism>
<evidence type="ECO:0000256" key="1">
    <source>
        <dbReference type="SAM" id="Coils"/>
    </source>
</evidence>
<dbReference type="OrthoDB" id="9889868at2"/>
<feature type="coiled-coil region" evidence="1">
    <location>
        <begin position="24"/>
        <end position="93"/>
    </location>
</feature>
<comment type="caution">
    <text evidence="2">The sequence shown here is derived from an EMBL/GenBank/DDBJ whole genome shotgun (WGS) entry which is preliminary data.</text>
</comment>
<gene>
    <name evidence="2" type="ORF">FPZ44_17970</name>
</gene>
<keyword evidence="3" id="KW-1185">Reference proteome</keyword>
<evidence type="ECO:0000313" key="3">
    <source>
        <dbReference type="Proteomes" id="UP000318102"/>
    </source>
</evidence>
<reference evidence="2 3" key="1">
    <citation type="submission" date="2019-07" db="EMBL/GenBank/DDBJ databases">
        <authorList>
            <person name="Kim J."/>
        </authorList>
    </citation>
    <scope>NUCLEOTIDE SEQUENCE [LARGE SCALE GENOMIC DNA]</scope>
    <source>
        <strain evidence="2 3">N4</strain>
    </source>
</reference>
<dbReference type="RefSeq" id="WP_144992344.1">
    <property type="nucleotide sequence ID" value="NZ_VNJK01000002.1"/>
</dbReference>
<dbReference type="EMBL" id="VNJK01000002">
    <property type="protein sequence ID" value="TVX89652.1"/>
    <property type="molecule type" value="Genomic_DNA"/>
</dbReference>
<accession>A0A559IPS9</accession>
<name>A0A559IPS9_9BACL</name>
<sequence length="145" mass="16461">MENNQVLDILLQIKTQVEGLHSTVSNIEIKVDTIETKIDDLESRMSGMESRMDNMESKMTNMESRIGSIESTVSNMESDIAGIKETVNRIEQQQQEDVIALLKVIDCNVTEINERQEETDHVIDVLSARTTRLQAKTEHLSNLDN</sequence>